<keyword evidence="9" id="KW-0472">Membrane</keyword>
<dbReference type="EMBL" id="CALNXJ010000006">
    <property type="protein sequence ID" value="CAH3042116.1"/>
    <property type="molecule type" value="Genomic_DNA"/>
</dbReference>
<dbReference type="GO" id="GO:0047220">
    <property type="term" value="F:galactosylxylosylprotein 3-beta-galactosyltransferase activity"/>
    <property type="evidence" value="ECO:0007669"/>
    <property type="project" value="TreeGrafter"/>
</dbReference>
<keyword evidence="8 10" id="KW-0333">Golgi apparatus</keyword>
<reference evidence="11 12" key="1">
    <citation type="submission" date="2022-05" db="EMBL/GenBank/DDBJ databases">
        <authorList>
            <consortium name="Genoscope - CEA"/>
            <person name="William W."/>
        </authorList>
    </citation>
    <scope>NUCLEOTIDE SEQUENCE [LARGE SCALE GENOMIC DNA]</scope>
</reference>
<dbReference type="PANTHER" id="PTHR11214">
    <property type="entry name" value="BETA-1,3-N-ACETYLGLUCOSAMINYLTRANSFERASE"/>
    <property type="match status" value="1"/>
</dbReference>
<dbReference type="Gene3D" id="3.90.550.50">
    <property type="match status" value="1"/>
</dbReference>
<keyword evidence="6" id="KW-0735">Signal-anchor</keyword>
<keyword evidence="7" id="KW-1133">Transmembrane helix</keyword>
<accession>A0AAU9W137</accession>
<keyword evidence="5" id="KW-0812">Transmembrane</keyword>
<dbReference type="GO" id="GO:0006024">
    <property type="term" value="P:glycosaminoglycan biosynthetic process"/>
    <property type="evidence" value="ECO:0007669"/>
    <property type="project" value="TreeGrafter"/>
</dbReference>
<organism evidence="11 12">
    <name type="scientific">Pocillopora meandrina</name>
    <dbReference type="NCBI Taxonomy" id="46732"/>
    <lineage>
        <taxon>Eukaryota</taxon>
        <taxon>Metazoa</taxon>
        <taxon>Cnidaria</taxon>
        <taxon>Anthozoa</taxon>
        <taxon>Hexacorallia</taxon>
        <taxon>Scleractinia</taxon>
        <taxon>Astrocoeniina</taxon>
        <taxon>Pocilloporidae</taxon>
        <taxon>Pocillopora</taxon>
    </lineage>
</organism>
<evidence type="ECO:0000256" key="9">
    <source>
        <dbReference type="ARBA" id="ARBA00023136"/>
    </source>
</evidence>
<evidence type="ECO:0000256" key="2">
    <source>
        <dbReference type="ARBA" id="ARBA00008661"/>
    </source>
</evidence>
<evidence type="ECO:0000256" key="1">
    <source>
        <dbReference type="ARBA" id="ARBA00004323"/>
    </source>
</evidence>
<keyword evidence="12" id="KW-1185">Reference proteome</keyword>
<evidence type="ECO:0000256" key="8">
    <source>
        <dbReference type="ARBA" id="ARBA00023034"/>
    </source>
</evidence>
<evidence type="ECO:0000313" key="11">
    <source>
        <dbReference type="EMBL" id="CAH3042116.1"/>
    </source>
</evidence>
<dbReference type="Proteomes" id="UP001159428">
    <property type="component" value="Unassembled WGS sequence"/>
</dbReference>
<dbReference type="EC" id="2.4.1.-" evidence="10"/>
<evidence type="ECO:0000256" key="6">
    <source>
        <dbReference type="ARBA" id="ARBA00022968"/>
    </source>
</evidence>
<gene>
    <name evidence="11" type="ORF">PMEA_00028593</name>
</gene>
<dbReference type="AlphaFoldDB" id="A0AAU9W137"/>
<evidence type="ECO:0000256" key="10">
    <source>
        <dbReference type="RuleBase" id="RU363063"/>
    </source>
</evidence>
<name>A0AAU9W137_9CNID</name>
<comment type="caution">
    <text evidence="11">The sequence shown here is derived from an EMBL/GenBank/DDBJ whole genome shotgun (WGS) entry which is preliminary data.</text>
</comment>
<dbReference type="InterPro" id="IPR002659">
    <property type="entry name" value="Glyco_trans_31"/>
</dbReference>
<evidence type="ECO:0000256" key="7">
    <source>
        <dbReference type="ARBA" id="ARBA00022989"/>
    </source>
</evidence>
<keyword evidence="3 10" id="KW-0328">Glycosyltransferase</keyword>
<keyword evidence="4" id="KW-0808">Transferase</keyword>
<sequence length="324" mass="38417">MPDQPDLLPFRINVREIQGKIFWPISKVTVGLPISQIQDLGEKKPRVLLVIIVSTAPLRWERRNAIRQTWWKYCSVKEVACHFFTDGQVVNKKIQKNLLNETSRYGDIEFQPLLGGIEFGIRFLYHAKWAAANYDFQYFLRTDDDYFVCLKKLLNELPWRPKHNLCWGNFHCEVNMTWIDESWMMFSRDIIDKFLNQDARTMLCHPHADQQIGMWLNNISGRLLFHDVRLNHVRDFDWRARNVCVTYMGVHQAFASRILQLAKTSEDGAKTVPPISKFSSYCEYDTFDYRKLNGRYFYEPKPCVENAIWVKNHRLWLGEEGRVN</sequence>
<evidence type="ECO:0000256" key="4">
    <source>
        <dbReference type="ARBA" id="ARBA00022679"/>
    </source>
</evidence>
<dbReference type="GO" id="GO:0006493">
    <property type="term" value="P:protein O-linked glycosylation"/>
    <property type="evidence" value="ECO:0007669"/>
    <property type="project" value="TreeGrafter"/>
</dbReference>
<proteinExistence type="inferred from homology"/>
<evidence type="ECO:0000313" key="12">
    <source>
        <dbReference type="Proteomes" id="UP001159428"/>
    </source>
</evidence>
<comment type="subcellular location">
    <subcellularLocation>
        <location evidence="1 10">Golgi apparatus membrane</location>
        <topology evidence="1 10">Single-pass type II membrane protein</topology>
    </subcellularLocation>
</comment>
<evidence type="ECO:0000256" key="5">
    <source>
        <dbReference type="ARBA" id="ARBA00022692"/>
    </source>
</evidence>
<comment type="similarity">
    <text evidence="2 10">Belongs to the glycosyltransferase 31 family.</text>
</comment>
<dbReference type="Pfam" id="PF01762">
    <property type="entry name" value="Galactosyl_T"/>
    <property type="match status" value="1"/>
</dbReference>
<evidence type="ECO:0000256" key="3">
    <source>
        <dbReference type="ARBA" id="ARBA00022676"/>
    </source>
</evidence>
<dbReference type="GO" id="GO:0000139">
    <property type="term" value="C:Golgi membrane"/>
    <property type="evidence" value="ECO:0007669"/>
    <property type="project" value="UniProtKB-SubCell"/>
</dbReference>
<protein>
    <recommendedName>
        <fullName evidence="10">Hexosyltransferase</fullName>
        <ecNumber evidence="10">2.4.1.-</ecNumber>
    </recommendedName>
</protein>
<dbReference type="PANTHER" id="PTHR11214:SF3">
    <property type="entry name" value="BETA-1,3-GALACTOSYLTRANSFERASE 6"/>
    <property type="match status" value="1"/>
</dbReference>